<organism evidence="23 24">
    <name type="scientific">Polarella glacialis</name>
    <name type="common">Dinoflagellate</name>
    <dbReference type="NCBI Taxonomy" id="89957"/>
    <lineage>
        <taxon>Eukaryota</taxon>
        <taxon>Sar</taxon>
        <taxon>Alveolata</taxon>
        <taxon>Dinophyceae</taxon>
        <taxon>Suessiales</taxon>
        <taxon>Suessiaceae</taxon>
        <taxon>Polarella</taxon>
    </lineage>
</organism>
<dbReference type="InterPro" id="IPR005821">
    <property type="entry name" value="Ion_trans_dom"/>
</dbReference>
<feature type="region of interest" description="Disordered" evidence="20">
    <location>
        <begin position="200"/>
        <end position="236"/>
    </location>
</feature>
<sequence>MAPIGEDSEDEDIWGMLAGCAEGADEEAALQAVPVAEQSTAAGKSPTLPAVNGAEAKTCCAPSAALDRLEPSVVAPGFKSRASVTHRIPAEILEDAALNAAIAEGLPRNHDFEGLPRNHDFEAVLVALSSCGGPAELHAGGGSGQEQQELNTIGSHLIAVRPPSNEKGSSYLKPVVDHAKATGSYMVGQMEDFKALADAAPSSPMGQVTQRPSDEDEDPERRPSWEGHCPRPNMQQVPLSGGMFADSERMKASIRANLVKPVYNVHDFYKKTGFWQALARHPIFENTTLAVISVNAIWLWIDTDYNHAESLMTADPLFQVAEQLFCVYFTFEWFTRFMAFQRKINGLKDGWFVFDSCLVFMMVMETWVMTLLLVITGVSVSSGGAAGLLRLLRLLRLSRLARMLRSMPELMILIKGMVAATRSVLLTLALLVMVMYVFAIVFRMITDGTEAGDTYFKSVPDAMYTLLVHAAFLDDLSSVATEVGADHWVFGMLFFAFIVAGALSVMNMLIGVLCEVVSAVAAVEKEQMIVTFVKSKVKLIMHEIDANNDGLISSYEFVQLMQRQDCVLALQEVGVDPEGLIDFADFIFQDPNSDNPKESAPRQLAVEEFLDIVLQLRGSNTVTVKDMVDFRKHVIVLLKRSSKRLFKGPTGQGRRDRFLEAPKADQTSPTPCFQLEDTLTQVLSELKTLTRPSATSPAQRHKELEALRAVVLNLEQLSEQVMKVLEGIRGSLPVSSLSEEDPIGGTVSRGMASQERSLMSPGVELRVCLSRVERFFCTSFLEAMQALGLSLPRKGSGEGEAREAKIEEVFDRFDNHGDGLTTPGEVSHPDEESIRFPFDQVVTQLQDLLSASLSCKHTGEALPEDEQGARAQHVGLQMPEGLQGWATIIADILRDFVPTVESCTIFGDMTFGACCIDDLGARALGVDVLVHYGHSCIVPTDQTVVSTLYVHVEVEVDVEHLVATVRHNFGADKRLAFMGSVQFTSGMMQAVDQLRSEAAAEENDVDGGLGASRIPQVKPLHLGETLGCTSPHAGDVDAVVFVCDGRFHLESAMIQNPHVRGSFYRYDPAAMTLTREGYAHSELHASRKAAIAASRGARLVGLVLGTLGRQGSVGVLEEVERLLEKKGIPHLTILLSEVSPERLALMPAVDCWVQTACPRLSMDWSSSYKTPLLTPYEAHVAFGDTAYKDVYPMDYYSNKGGPWSNYGPHKGHGGSVGQKFRHLSQGSRKHTDVGYDEPTV</sequence>
<dbReference type="Gene3D" id="3.40.50.11840">
    <property type="entry name" value="Diphthamide synthesis DPH1/DPH2 domain 1"/>
    <property type="match status" value="1"/>
</dbReference>
<dbReference type="PROSITE" id="PS50222">
    <property type="entry name" value="EF_HAND_2"/>
    <property type="match status" value="1"/>
</dbReference>
<keyword evidence="11" id="KW-0106">Calcium</keyword>
<feature type="transmembrane region" description="Helical" evidence="21">
    <location>
        <begin position="462"/>
        <end position="481"/>
    </location>
</feature>
<dbReference type="Gene3D" id="3.40.50.11860">
    <property type="entry name" value="Diphthamide synthesis DPH1/DPH2 domain 3"/>
    <property type="match status" value="1"/>
</dbReference>
<comment type="subcellular location">
    <subcellularLocation>
        <location evidence="2">Membrane</location>
        <topology evidence="2">Multi-pass membrane protein</topology>
    </subcellularLocation>
</comment>
<evidence type="ECO:0000256" key="15">
    <source>
        <dbReference type="ARBA" id="ARBA00023136"/>
    </source>
</evidence>
<dbReference type="Pfam" id="PF01866">
    <property type="entry name" value="Diphthamide_syn"/>
    <property type="match status" value="1"/>
</dbReference>
<dbReference type="InterPro" id="IPR042265">
    <property type="entry name" value="DPH1/DPH2_3"/>
</dbReference>
<dbReference type="PROSITE" id="PS00018">
    <property type="entry name" value="EF_HAND_1"/>
    <property type="match status" value="1"/>
</dbReference>
<dbReference type="SUPFAM" id="SSF47473">
    <property type="entry name" value="EF-hand"/>
    <property type="match status" value="1"/>
</dbReference>
<evidence type="ECO:0000256" key="2">
    <source>
        <dbReference type="ARBA" id="ARBA00004141"/>
    </source>
</evidence>
<dbReference type="SMART" id="SM00054">
    <property type="entry name" value="EFh"/>
    <property type="match status" value="1"/>
</dbReference>
<evidence type="ECO:0000256" key="20">
    <source>
        <dbReference type="SAM" id="MobiDB-lite"/>
    </source>
</evidence>
<evidence type="ECO:0000256" key="4">
    <source>
        <dbReference type="ARBA" id="ARBA00010173"/>
    </source>
</evidence>
<feature type="transmembrane region" description="Helical" evidence="21">
    <location>
        <begin position="488"/>
        <end position="510"/>
    </location>
</feature>
<comment type="catalytic activity">
    <reaction evidence="19">
        <text>L-histidyl-[translation elongation factor 2] + S-adenosyl-L-methionine = 2-[(3S)-amino-3-carboxypropyl]-L-histidyl-[translation elongation factor 2] + S-methyl-5'-thioadenosine + H(+)</text>
        <dbReference type="Rhea" id="RHEA:36783"/>
        <dbReference type="Rhea" id="RHEA-COMP:9748"/>
        <dbReference type="Rhea" id="RHEA-COMP:9749"/>
        <dbReference type="ChEBI" id="CHEBI:15378"/>
        <dbReference type="ChEBI" id="CHEBI:17509"/>
        <dbReference type="ChEBI" id="CHEBI:29979"/>
        <dbReference type="ChEBI" id="CHEBI:59789"/>
        <dbReference type="ChEBI" id="CHEBI:73995"/>
        <dbReference type="EC" id="2.5.1.108"/>
    </reaction>
</comment>
<evidence type="ECO:0000256" key="7">
    <source>
        <dbReference type="ARBA" id="ARBA00022679"/>
    </source>
</evidence>
<evidence type="ECO:0000256" key="8">
    <source>
        <dbReference type="ARBA" id="ARBA00022691"/>
    </source>
</evidence>
<evidence type="ECO:0000256" key="18">
    <source>
        <dbReference type="ARBA" id="ARBA00032789"/>
    </source>
</evidence>
<reference evidence="23" key="1">
    <citation type="submission" date="2021-02" db="EMBL/GenBank/DDBJ databases">
        <authorList>
            <person name="Dougan E. K."/>
            <person name="Rhodes N."/>
            <person name="Thang M."/>
            <person name="Chan C."/>
        </authorList>
    </citation>
    <scope>NUCLEOTIDE SEQUENCE</scope>
</reference>
<dbReference type="EC" id="2.5.1.108" evidence="5"/>
<dbReference type="GO" id="GO:0016020">
    <property type="term" value="C:membrane"/>
    <property type="evidence" value="ECO:0007669"/>
    <property type="project" value="UniProtKB-SubCell"/>
</dbReference>
<dbReference type="PANTHER" id="PTHR10762">
    <property type="entry name" value="DIPHTHAMIDE BIOSYNTHESIS PROTEIN"/>
    <property type="match status" value="1"/>
</dbReference>
<dbReference type="Proteomes" id="UP000654075">
    <property type="component" value="Unassembled WGS sequence"/>
</dbReference>
<accession>A0A813EPP4</accession>
<evidence type="ECO:0000256" key="21">
    <source>
        <dbReference type="SAM" id="Phobius"/>
    </source>
</evidence>
<feature type="transmembrane region" description="Helical" evidence="21">
    <location>
        <begin position="412"/>
        <end position="442"/>
    </location>
</feature>
<dbReference type="GO" id="GO:0005509">
    <property type="term" value="F:calcium ion binding"/>
    <property type="evidence" value="ECO:0007669"/>
    <property type="project" value="InterPro"/>
</dbReference>
<dbReference type="InterPro" id="IPR002048">
    <property type="entry name" value="EF_hand_dom"/>
</dbReference>
<name>A0A813EPP4_POLGL</name>
<proteinExistence type="inferred from homology"/>
<keyword evidence="10" id="KW-0479">Metal-binding</keyword>
<keyword evidence="13" id="KW-0408">Iron</keyword>
<gene>
    <name evidence="23" type="ORF">PGLA1383_LOCUS18656</name>
</gene>
<dbReference type="InterPro" id="IPR027359">
    <property type="entry name" value="Volt_channel_dom_sf"/>
</dbReference>
<evidence type="ECO:0000256" key="1">
    <source>
        <dbReference type="ARBA" id="ARBA00001966"/>
    </source>
</evidence>
<evidence type="ECO:0000313" key="23">
    <source>
        <dbReference type="EMBL" id="CAE8600327.1"/>
    </source>
</evidence>
<dbReference type="SFLD" id="SFLDS00032">
    <property type="entry name" value="Radical_SAM_3-amino-3-carboxyp"/>
    <property type="match status" value="1"/>
</dbReference>
<dbReference type="SUPFAM" id="SSF81324">
    <property type="entry name" value="Voltage-gated potassium channels"/>
    <property type="match status" value="1"/>
</dbReference>
<comment type="caution">
    <text evidence="23">The sequence shown here is derived from an EMBL/GenBank/DDBJ whole genome shotgun (WGS) entry which is preliminary data.</text>
</comment>
<evidence type="ECO:0000259" key="22">
    <source>
        <dbReference type="PROSITE" id="PS50222"/>
    </source>
</evidence>
<dbReference type="GO" id="GO:0051536">
    <property type="term" value="F:iron-sulfur cluster binding"/>
    <property type="evidence" value="ECO:0007669"/>
    <property type="project" value="UniProtKB-KW"/>
</dbReference>
<dbReference type="Gene3D" id="1.20.120.350">
    <property type="entry name" value="Voltage-gated potassium channels. Chain C"/>
    <property type="match status" value="1"/>
</dbReference>
<evidence type="ECO:0000256" key="12">
    <source>
        <dbReference type="ARBA" id="ARBA00022989"/>
    </source>
</evidence>
<keyword evidence="12 21" id="KW-1133">Transmembrane helix</keyword>
<dbReference type="InterPro" id="IPR042264">
    <property type="entry name" value="DPH1/DPH2_2"/>
</dbReference>
<dbReference type="OrthoDB" id="1649088at2759"/>
<keyword evidence="8" id="KW-0949">S-adenosyl-L-methionine</keyword>
<protein>
    <recommendedName>
        <fullName evidence="6">2-(3-amino-3-carboxypropyl)histidine synthase subunit 1</fullName>
        <ecNumber evidence="5">2.5.1.108</ecNumber>
    </recommendedName>
    <alternativeName>
        <fullName evidence="17">Diphthamide biosynthesis protein 1</fullName>
    </alternativeName>
    <alternativeName>
        <fullName evidence="18">Diphtheria toxin resistance protein 1</fullName>
    </alternativeName>
    <alternativeName>
        <fullName evidence="16">S-adenosyl-L-methionine:L-histidine 3-amino-3-carboxypropyltransferase 1</fullName>
    </alternativeName>
</protein>
<keyword evidence="7" id="KW-0808">Transferase</keyword>
<comment type="cofactor">
    <cofactor evidence="1">
        <name>[4Fe-4S] cluster</name>
        <dbReference type="ChEBI" id="CHEBI:49883"/>
    </cofactor>
</comment>
<dbReference type="GO" id="GO:0017183">
    <property type="term" value="P:protein histidyl modification to diphthamide"/>
    <property type="evidence" value="ECO:0007669"/>
    <property type="project" value="UniProtKB-UniPathway"/>
</dbReference>
<evidence type="ECO:0000256" key="16">
    <source>
        <dbReference type="ARBA" id="ARBA00031690"/>
    </source>
</evidence>
<dbReference type="GO" id="GO:0090560">
    <property type="term" value="F:2-(3-amino-3-carboxypropyl)histidine synthase activity"/>
    <property type="evidence" value="ECO:0007669"/>
    <property type="project" value="UniProtKB-EC"/>
</dbReference>
<keyword evidence="24" id="KW-1185">Reference proteome</keyword>
<dbReference type="Pfam" id="PF00520">
    <property type="entry name" value="Ion_trans"/>
    <property type="match status" value="1"/>
</dbReference>
<evidence type="ECO:0000256" key="11">
    <source>
        <dbReference type="ARBA" id="ARBA00022837"/>
    </source>
</evidence>
<dbReference type="UniPathway" id="UPA00559"/>
<evidence type="ECO:0000256" key="5">
    <source>
        <dbReference type="ARBA" id="ARBA00012221"/>
    </source>
</evidence>
<evidence type="ECO:0000256" key="3">
    <source>
        <dbReference type="ARBA" id="ARBA00005156"/>
    </source>
</evidence>
<feature type="domain" description="EF-hand" evidence="22">
    <location>
        <begin position="532"/>
        <end position="567"/>
    </location>
</feature>
<keyword evidence="9 21" id="KW-0812">Transmembrane</keyword>
<evidence type="ECO:0000313" key="24">
    <source>
        <dbReference type="Proteomes" id="UP000654075"/>
    </source>
</evidence>
<evidence type="ECO:0000256" key="17">
    <source>
        <dbReference type="ARBA" id="ARBA00032574"/>
    </source>
</evidence>
<evidence type="ECO:0000256" key="19">
    <source>
        <dbReference type="ARBA" id="ARBA00048403"/>
    </source>
</evidence>
<comment type="similarity">
    <text evidence="4">Belongs to the DPH1/DPH2 family. DPH1 subfamily.</text>
</comment>
<dbReference type="EMBL" id="CAJNNV010012038">
    <property type="protein sequence ID" value="CAE8600327.1"/>
    <property type="molecule type" value="Genomic_DNA"/>
</dbReference>
<dbReference type="NCBIfam" id="TIGR00322">
    <property type="entry name" value="diphth2_R"/>
    <property type="match status" value="1"/>
</dbReference>
<dbReference type="GO" id="GO:0005216">
    <property type="term" value="F:monoatomic ion channel activity"/>
    <property type="evidence" value="ECO:0007669"/>
    <property type="project" value="InterPro"/>
</dbReference>
<evidence type="ECO:0000256" key="13">
    <source>
        <dbReference type="ARBA" id="ARBA00023004"/>
    </source>
</evidence>
<dbReference type="AlphaFoldDB" id="A0A813EPP4"/>
<keyword evidence="14" id="KW-0411">Iron-sulfur</keyword>
<feature type="region of interest" description="Disordered" evidence="20">
    <location>
        <begin position="1207"/>
        <end position="1240"/>
    </location>
</feature>
<dbReference type="Gene3D" id="1.10.238.10">
    <property type="entry name" value="EF-hand"/>
    <property type="match status" value="1"/>
</dbReference>
<dbReference type="Gene3D" id="3.40.50.11850">
    <property type="entry name" value="Diphthamide synthesis DPH1/DPH2 domain 2"/>
    <property type="match status" value="1"/>
</dbReference>
<keyword evidence="15 21" id="KW-0472">Membrane</keyword>
<dbReference type="PANTHER" id="PTHR10762:SF1">
    <property type="entry name" value="2-(3-AMINO-3-CARBOXYPROPYL)HISTIDINE SYNTHASE SUBUNIT 1"/>
    <property type="match status" value="1"/>
</dbReference>
<evidence type="ECO:0000256" key="6">
    <source>
        <dbReference type="ARBA" id="ARBA00021915"/>
    </source>
</evidence>
<evidence type="ECO:0000256" key="10">
    <source>
        <dbReference type="ARBA" id="ARBA00022723"/>
    </source>
</evidence>
<dbReference type="InterPro" id="IPR016435">
    <property type="entry name" value="DPH1/DPH2"/>
</dbReference>
<dbReference type="InterPro" id="IPR011992">
    <property type="entry name" value="EF-hand-dom_pair"/>
</dbReference>
<evidence type="ECO:0000256" key="9">
    <source>
        <dbReference type="ARBA" id="ARBA00022692"/>
    </source>
</evidence>
<dbReference type="InterPro" id="IPR018247">
    <property type="entry name" value="EF_Hand_1_Ca_BS"/>
</dbReference>
<dbReference type="Gene3D" id="1.10.287.70">
    <property type="match status" value="1"/>
</dbReference>
<feature type="compositionally biased region" description="Basic and acidic residues" evidence="20">
    <location>
        <begin position="219"/>
        <end position="229"/>
    </location>
</feature>
<feature type="transmembrane region" description="Helical" evidence="21">
    <location>
        <begin position="367"/>
        <end position="392"/>
    </location>
</feature>
<dbReference type="InterPro" id="IPR042263">
    <property type="entry name" value="DPH1/DPH2_1"/>
</dbReference>
<evidence type="ECO:0000256" key="14">
    <source>
        <dbReference type="ARBA" id="ARBA00023014"/>
    </source>
</evidence>
<dbReference type="FunFam" id="3.40.50.11860:FF:000002">
    <property type="entry name" value="2-(3-amino-3-carboxypropyl)histidine synthase subunit 1"/>
    <property type="match status" value="1"/>
</dbReference>
<dbReference type="FunFam" id="3.40.50.11840:FF:000001">
    <property type="entry name" value="2-(3-amino-3-carboxypropyl)histidine synthase subunit 1"/>
    <property type="match status" value="1"/>
</dbReference>
<comment type="pathway">
    <text evidence="3">Protein modification; peptidyl-diphthamide biosynthesis.</text>
</comment>